<dbReference type="Proteomes" id="UP000322667">
    <property type="component" value="Chromosome D10"/>
</dbReference>
<evidence type="ECO:0000313" key="1">
    <source>
        <dbReference type="EMBL" id="TYH49422.1"/>
    </source>
</evidence>
<proteinExistence type="predicted"/>
<keyword evidence="2" id="KW-1185">Reference proteome</keyword>
<protein>
    <submittedName>
        <fullName evidence="1">Uncharacterized protein</fullName>
    </submittedName>
</protein>
<organism evidence="1 2">
    <name type="scientific">Gossypium tomentosum</name>
    <name type="common">Hawaiian cotton</name>
    <name type="synonym">Gossypium sandvicense</name>
    <dbReference type="NCBI Taxonomy" id="34277"/>
    <lineage>
        <taxon>Eukaryota</taxon>
        <taxon>Viridiplantae</taxon>
        <taxon>Streptophyta</taxon>
        <taxon>Embryophyta</taxon>
        <taxon>Tracheophyta</taxon>
        <taxon>Spermatophyta</taxon>
        <taxon>Magnoliopsida</taxon>
        <taxon>eudicotyledons</taxon>
        <taxon>Gunneridae</taxon>
        <taxon>Pentapetalae</taxon>
        <taxon>rosids</taxon>
        <taxon>malvids</taxon>
        <taxon>Malvales</taxon>
        <taxon>Malvaceae</taxon>
        <taxon>Malvoideae</taxon>
        <taxon>Gossypium</taxon>
    </lineage>
</organism>
<name>A0A5D2J4H1_GOSTO</name>
<dbReference type="EMBL" id="CM017632">
    <property type="protein sequence ID" value="TYH49422.1"/>
    <property type="molecule type" value="Genomic_DNA"/>
</dbReference>
<accession>A0A5D2J4H1</accession>
<sequence length="103" mass="11681">MLFIILPSSNKLSITARRCPYSNILPLCRCSIRILTFLKAYQLATCTGSASLSSPFLHLMFRIQKRNQLDAGSPPSVARIKRHLLFLSDDGSRDTKLLDYKQH</sequence>
<reference evidence="1 2" key="1">
    <citation type="submission" date="2019-07" db="EMBL/GenBank/DDBJ databases">
        <title>WGS assembly of Gossypium tomentosum.</title>
        <authorList>
            <person name="Chen Z.J."/>
            <person name="Sreedasyam A."/>
            <person name="Ando A."/>
            <person name="Song Q."/>
            <person name="De L."/>
            <person name="Hulse-Kemp A."/>
            <person name="Ding M."/>
            <person name="Ye W."/>
            <person name="Kirkbride R."/>
            <person name="Jenkins J."/>
            <person name="Plott C."/>
            <person name="Lovell J."/>
            <person name="Lin Y.-M."/>
            <person name="Vaughn R."/>
            <person name="Liu B."/>
            <person name="Li W."/>
            <person name="Simpson S."/>
            <person name="Scheffler B."/>
            <person name="Saski C."/>
            <person name="Grover C."/>
            <person name="Hu G."/>
            <person name="Conover J."/>
            <person name="Carlson J."/>
            <person name="Shu S."/>
            <person name="Boston L."/>
            <person name="Williams M."/>
            <person name="Peterson D."/>
            <person name="Mcgee K."/>
            <person name="Jones D."/>
            <person name="Wendel J."/>
            <person name="Stelly D."/>
            <person name="Grimwood J."/>
            <person name="Schmutz J."/>
        </authorList>
    </citation>
    <scope>NUCLEOTIDE SEQUENCE [LARGE SCALE GENOMIC DNA]</scope>
    <source>
        <strain evidence="1">7179.01</strain>
    </source>
</reference>
<dbReference type="AlphaFoldDB" id="A0A5D2J4H1"/>
<evidence type="ECO:0000313" key="2">
    <source>
        <dbReference type="Proteomes" id="UP000322667"/>
    </source>
</evidence>
<gene>
    <name evidence="1" type="ORF">ES332_D10G135400v1</name>
</gene>